<dbReference type="InterPro" id="IPR037402">
    <property type="entry name" value="YidZ_PBP2"/>
</dbReference>
<organism evidence="6 7">
    <name type="scientific">Planctomyces bekefii</name>
    <dbReference type="NCBI Taxonomy" id="1653850"/>
    <lineage>
        <taxon>Bacteria</taxon>
        <taxon>Pseudomonadati</taxon>
        <taxon>Planctomycetota</taxon>
        <taxon>Planctomycetia</taxon>
        <taxon>Planctomycetales</taxon>
        <taxon>Planctomycetaceae</taxon>
        <taxon>Planctomyces</taxon>
    </lineage>
</organism>
<evidence type="ECO:0000313" key="7">
    <source>
        <dbReference type="Proteomes" id="UP000321083"/>
    </source>
</evidence>
<dbReference type="GO" id="GO:0003677">
    <property type="term" value="F:DNA binding"/>
    <property type="evidence" value="ECO:0007669"/>
    <property type="project" value="UniProtKB-KW"/>
</dbReference>
<protein>
    <submittedName>
        <fullName evidence="6">LysR family transcriptional regulator</fullName>
    </submittedName>
</protein>
<dbReference type="InterPro" id="IPR005119">
    <property type="entry name" value="LysR_subst-bd"/>
</dbReference>
<feature type="domain" description="HTH lysR-type" evidence="5">
    <location>
        <begin position="6"/>
        <end position="63"/>
    </location>
</feature>
<evidence type="ECO:0000256" key="4">
    <source>
        <dbReference type="ARBA" id="ARBA00023163"/>
    </source>
</evidence>
<evidence type="ECO:0000259" key="5">
    <source>
        <dbReference type="PROSITE" id="PS50931"/>
    </source>
</evidence>
<comment type="similarity">
    <text evidence="1">Belongs to the LysR transcriptional regulatory family.</text>
</comment>
<gene>
    <name evidence="6" type="ORF">E3A20_05440</name>
</gene>
<dbReference type="InterPro" id="IPR036388">
    <property type="entry name" value="WH-like_DNA-bd_sf"/>
</dbReference>
<name>A0A5C6MAC4_9PLAN</name>
<evidence type="ECO:0000256" key="1">
    <source>
        <dbReference type="ARBA" id="ARBA00009437"/>
    </source>
</evidence>
<dbReference type="PROSITE" id="PS50931">
    <property type="entry name" value="HTH_LYSR"/>
    <property type="match status" value="1"/>
</dbReference>
<dbReference type="InterPro" id="IPR050389">
    <property type="entry name" value="LysR-type_TF"/>
</dbReference>
<dbReference type="SUPFAM" id="SSF46785">
    <property type="entry name" value="Winged helix' DNA-binding domain"/>
    <property type="match status" value="1"/>
</dbReference>
<dbReference type="Gene3D" id="3.40.190.10">
    <property type="entry name" value="Periplasmic binding protein-like II"/>
    <property type="match status" value="2"/>
</dbReference>
<reference evidence="6 7" key="2">
    <citation type="submission" date="2019-08" db="EMBL/GenBank/DDBJ databases">
        <authorList>
            <person name="Henke P."/>
        </authorList>
    </citation>
    <scope>NUCLEOTIDE SEQUENCE [LARGE SCALE GENOMIC DNA]</scope>
    <source>
        <strain evidence="6">Phe10_nw2017</strain>
    </source>
</reference>
<dbReference type="InterPro" id="IPR000847">
    <property type="entry name" value="LysR_HTH_N"/>
</dbReference>
<proteinExistence type="inferred from homology"/>
<dbReference type="CDD" id="cd08417">
    <property type="entry name" value="PBP2_Nitroaromatics_like"/>
    <property type="match status" value="1"/>
</dbReference>
<dbReference type="SUPFAM" id="SSF53850">
    <property type="entry name" value="Periplasmic binding protein-like II"/>
    <property type="match status" value="1"/>
</dbReference>
<evidence type="ECO:0000313" key="6">
    <source>
        <dbReference type="EMBL" id="TWW11133.1"/>
    </source>
</evidence>
<keyword evidence="7" id="KW-1185">Reference proteome</keyword>
<dbReference type="PANTHER" id="PTHR30118:SF15">
    <property type="entry name" value="TRANSCRIPTIONAL REGULATORY PROTEIN"/>
    <property type="match status" value="1"/>
</dbReference>
<dbReference type="InterPro" id="IPR036390">
    <property type="entry name" value="WH_DNA-bd_sf"/>
</dbReference>
<dbReference type="Gene3D" id="1.10.10.10">
    <property type="entry name" value="Winged helix-like DNA-binding domain superfamily/Winged helix DNA-binding domain"/>
    <property type="match status" value="1"/>
</dbReference>
<dbReference type="Pfam" id="PF00126">
    <property type="entry name" value="HTH_1"/>
    <property type="match status" value="1"/>
</dbReference>
<evidence type="ECO:0000256" key="2">
    <source>
        <dbReference type="ARBA" id="ARBA00023015"/>
    </source>
</evidence>
<keyword evidence="2" id="KW-0805">Transcription regulation</keyword>
<dbReference type="PRINTS" id="PR00039">
    <property type="entry name" value="HTHLYSR"/>
</dbReference>
<reference evidence="6 7" key="1">
    <citation type="submission" date="2019-08" db="EMBL/GenBank/DDBJ databases">
        <title>100 year-old enigma solved: identification of Planctomyces bekefii, the type genus and species of the phylum Planctomycetes.</title>
        <authorList>
            <person name="Svetlana D.N."/>
            <person name="Overmann J."/>
        </authorList>
    </citation>
    <scope>NUCLEOTIDE SEQUENCE [LARGE SCALE GENOMIC DNA]</scope>
    <source>
        <strain evidence="6">Phe10_nw2017</strain>
    </source>
</reference>
<evidence type="ECO:0000256" key="3">
    <source>
        <dbReference type="ARBA" id="ARBA00023125"/>
    </source>
</evidence>
<dbReference type="Proteomes" id="UP000321083">
    <property type="component" value="Unassembled WGS sequence"/>
</dbReference>
<dbReference type="GO" id="GO:0003700">
    <property type="term" value="F:DNA-binding transcription factor activity"/>
    <property type="evidence" value="ECO:0007669"/>
    <property type="project" value="InterPro"/>
</dbReference>
<dbReference type="AlphaFoldDB" id="A0A5C6MAC4"/>
<accession>A0A5C6MAC4</accession>
<comment type="caution">
    <text evidence="6">The sequence shown here is derived from an EMBL/GenBank/DDBJ whole genome shotgun (WGS) entry which is preliminary data.</text>
</comment>
<keyword evidence="4" id="KW-0804">Transcription</keyword>
<dbReference type="EMBL" id="SRHE01000068">
    <property type="protein sequence ID" value="TWW11133.1"/>
    <property type="molecule type" value="Genomic_DNA"/>
</dbReference>
<dbReference type="Pfam" id="PF03466">
    <property type="entry name" value="LysR_substrate"/>
    <property type="match status" value="1"/>
</dbReference>
<sequence>MNLLRLDLNLLAALDVLLEEKNVSRAATRLGVTQPAASSSLKRLRALFQDELLVRAPQGMTRTPRAEQLRPRIRSALLALSASLDPDGPFDPMQAKDIIRIGVNDYASQVVLPLFYGRLRKEAPGIKLVLEPRKNVSSSKEDLESGQVDLIIGIGRQSEWPKSLIAKRLFDDPFVTMVRTNHPKVKDSLSLGQFLELEHLVVSPQGHDRGIIDDILEKDNKSRIVALAVPHFSIAARLVAETDLICTIPERIARMYSGLFQFKILTPPLQLHVSNVSLAWHPRSDESPCHRWLRQLIAEQSIPSP</sequence>
<dbReference type="PANTHER" id="PTHR30118">
    <property type="entry name" value="HTH-TYPE TRANSCRIPTIONAL REGULATOR LEUO-RELATED"/>
    <property type="match status" value="1"/>
</dbReference>
<keyword evidence="3" id="KW-0238">DNA-binding</keyword>